<dbReference type="Proteomes" id="UP000828390">
    <property type="component" value="Unassembled WGS sequence"/>
</dbReference>
<reference evidence="1" key="1">
    <citation type="journal article" date="2019" name="bioRxiv">
        <title>The Genome of the Zebra Mussel, Dreissena polymorpha: A Resource for Invasive Species Research.</title>
        <authorList>
            <person name="McCartney M.A."/>
            <person name="Auch B."/>
            <person name="Kono T."/>
            <person name="Mallez S."/>
            <person name="Zhang Y."/>
            <person name="Obille A."/>
            <person name="Becker A."/>
            <person name="Abrahante J.E."/>
            <person name="Garbe J."/>
            <person name="Badalamenti J.P."/>
            <person name="Herman A."/>
            <person name="Mangelson H."/>
            <person name="Liachko I."/>
            <person name="Sullivan S."/>
            <person name="Sone E.D."/>
            <person name="Koren S."/>
            <person name="Silverstein K.A.T."/>
            <person name="Beckman K.B."/>
            <person name="Gohl D.M."/>
        </authorList>
    </citation>
    <scope>NUCLEOTIDE SEQUENCE</scope>
    <source>
        <strain evidence="1">Duluth1</strain>
        <tissue evidence="1">Whole animal</tissue>
    </source>
</reference>
<proteinExistence type="predicted"/>
<name>A0A9D4MRW0_DREPO</name>
<evidence type="ECO:0000313" key="1">
    <source>
        <dbReference type="EMBL" id="KAH3882727.1"/>
    </source>
</evidence>
<accession>A0A9D4MRW0</accession>
<protein>
    <submittedName>
        <fullName evidence="1">Uncharacterized protein</fullName>
    </submittedName>
</protein>
<sequence length="107" mass="12102">MAASLSRIHAFDCVRKKDQKGTKKMGTVSFSRTFLQLGSLGSLLDGGSCALLGLPLLRKTSHMSRRQNLEFRYVLCTYKKEKTSLHKKTYKKKTRDLDVGLGCRTFL</sequence>
<reference evidence="1" key="2">
    <citation type="submission" date="2020-11" db="EMBL/GenBank/DDBJ databases">
        <authorList>
            <person name="McCartney M.A."/>
            <person name="Auch B."/>
            <person name="Kono T."/>
            <person name="Mallez S."/>
            <person name="Becker A."/>
            <person name="Gohl D.M."/>
            <person name="Silverstein K.A.T."/>
            <person name="Koren S."/>
            <person name="Bechman K.B."/>
            <person name="Herman A."/>
            <person name="Abrahante J.E."/>
            <person name="Garbe J."/>
        </authorList>
    </citation>
    <scope>NUCLEOTIDE SEQUENCE</scope>
    <source>
        <strain evidence="1">Duluth1</strain>
        <tissue evidence="1">Whole animal</tissue>
    </source>
</reference>
<comment type="caution">
    <text evidence="1">The sequence shown here is derived from an EMBL/GenBank/DDBJ whole genome shotgun (WGS) entry which is preliminary data.</text>
</comment>
<dbReference type="EMBL" id="JAIWYP010000001">
    <property type="protein sequence ID" value="KAH3882727.1"/>
    <property type="molecule type" value="Genomic_DNA"/>
</dbReference>
<gene>
    <name evidence="1" type="ORF">DPMN_006671</name>
</gene>
<evidence type="ECO:0000313" key="2">
    <source>
        <dbReference type="Proteomes" id="UP000828390"/>
    </source>
</evidence>
<keyword evidence="2" id="KW-1185">Reference proteome</keyword>
<organism evidence="1 2">
    <name type="scientific">Dreissena polymorpha</name>
    <name type="common">Zebra mussel</name>
    <name type="synonym">Mytilus polymorpha</name>
    <dbReference type="NCBI Taxonomy" id="45954"/>
    <lineage>
        <taxon>Eukaryota</taxon>
        <taxon>Metazoa</taxon>
        <taxon>Spiralia</taxon>
        <taxon>Lophotrochozoa</taxon>
        <taxon>Mollusca</taxon>
        <taxon>Bivalvia</taxon>
        <taxon>Autobranchia</taxon>
        <taxon>Heteroconchia</taxon>
        <taxon>Euheterodonta</taxon>
        <taxon>Imparidentia</taxon>
        <taxon>Neoheterodontei</taxon>
        <taxon>Myida</taxon>
        <taxon>Dreissenoidea</taxon>
        <taxon>Dreissenidae</taxon>
        <taxon>Dreissena</taxon>
    </lineage>
</organism>
<dbReference type="AlphaFoldDB" id="A0A9D4MRW0"/>